<name>A0AAP3F990_9BACT</name>
<dbReference type="PANTHER" id="PTHR30250:SF26">
    <property type="entry name" value="PSMA PROTEIN"/>
    <property type="match status" value="1"/>
</dbReference>
<dbReference type="AlphaFoldDB" id="A0AAP3F990"/>
<evidence type="ECO:0000256" key="3">
    <source>
        <dbReference type="ARBA" id="ARBA00022692"/>
    </source>
</evidence>
<keyword evidence="4 6" id="KW-1133">Transmembrane helix</keyword>
<feature type="transmembrane region" description="Helical" evidence="6">
    <location>
        <begin position="43"/>
        <end position="63"/>
    </location>
</feature>
<dbReference type="PANTHER" id="PTHR30250">
    <property type="entry name" value="PST FAMILY PREDICTED COLANIC ACID TRANSPORTER"/>
    <property type="match status" value="1"/>
</dbReference>
<feature type="transmembrane region" description="Helical" evidence="6">
    <location>
        <begin position="233"/>
        <end position="258"/>
    </location>
</feature>
<dbReference type="Proteomes" id="UP001209344">
    <property type="component" value="Unassembled WGS sequence"/>
</dbReference>
<dbReference type="EMBL" id="JAPDVK010000006">
    <property type="protein sequence ID" value="MCW4129848.1"/>
    <property type="molecule type" value="Genomic_DNA"/>
</dbReference>
<evidence type="ECO:0000313" key="7">
    <source>
        <dbReference type="EMBL" id="MCW4129848.1"/>
    </source>
</evidence>
<sequence>MSENNNKKIVKNTLYLYIRTFFTMLISLYTSRVVLSVLGVNDYGIYNVIGGIAGSFSFLSSMLSNATQRYLNVAIGQNDKKEANHVFNMNMLIYLIYAFVSILIVEIGGAWFIENKMILAPERVDAAYWCLHSTVIILFVSLVSSVYESVLIARENMKVYAYMGIYDAIMKLLIVFIVSIITFDKLKTYAVLIALMSISARLIPTIYTIIHYEETKLKYYWDIYSFKSMSKFISWNFIGTVVFILNDQGMNMLLNIFFGPAVNAARGLSVQVKTAVSNFAMGFFTAVRPQIVKSYAAGDTSRFTELIFNSGKFTFFLLWLICLPVMLRIDNILLFWLGSVPDWTGKFVVWILIFNLINCSFCDPMWQGMQAIGDLKKYISIGSFIYLLAFPATWIAFKLNGSPLLAFQILVIIRVVYFMVTMQIFRNRSYFPLSEYAQIVLFPVFKVVIFSLLLSVLVNEAMPDSFIASVGCCLLSVIIVISSVFIVGLNHIERIILLETIKKKLCRH</sequence>
<organism evidence="7 8">
    <name type="scientific">Segatella copri</name>
    <dbReference type="NCBI Taxonomy" id="165179"/>
    <lineage>
        <taxon>Bacteria</taxon>
        <taxon>Pseudomonadati</taxon>
        <taxon>Bacteroidota</taxon>
        <taxon>Bacteroidia</taxon>
        <taxon>Bacteroidales</taxon>
        <taxon>Prevotellaceae</taxon>
        <taxon>Segatella</taxon>
    </lineage>
</organism>
<proteinExistence type="predicted"/>
<feature type="transmembrane region" description="Helical" evidence="6">
    <location>
        <begin position="307"/>
        <end position="327"/>
    </location>
</feature>
<feature type="transmembrane region" description="Helical" evidence="6">
    <location>
        <begin position="126"/>
        <end position="147"/>
    </location>
</feature>
<protein>
    <recommendedName>
        <fullName evidence="9">Lipopolysaccharide biosynthesis protein</fullName>
    </recommendedName>
</protein>
<evidence type="ECO:0000256" key="1">
    <source>
        <dbReference type="ARBA" id="ARBA00004651"/>
    </source>
</evidence>
<feature type="transmembrane region" description="Helical" evidence="6">
    <location>
        <begin position="403"/>
        <end position="425"/>
    </location>
</feature>
<dbReference type="GO" id="GO:0005886">
    <property type="term" value="C:plasma membrane"/>
    <property type="evidence" value="ECO:0007669"/>
    <property type="project" value="UniProtKB-SubCell"/>
</dbReference>
<keyword evidence="3 6" id="KW-0812">Transmembrane</keyword>
<evidence type="ECO:0000256" key="6">
    <source>
        <dbReference type="SAM" id="Phobius"/>
    </source>
</evidence>
<dbReference type="InterPro" id="IPR050833">
    <property type="entry name" value="Poly_Biosynth_Transport"/>
</dbReference>
<feature type="transmembrane region" description="Helical" evidence="6">
    <location>
        <begin position="378"/>
        <end position="397"/>
    </location>
</feature>
<keyword evidence="2" id="KW-1003">Cell membrane</keyword>
<comment type="subcellular location">
    <subcellularLocation>
        <location evidence="1">Cell membrane</location>
        <topology evidence="1">Multi-pass membrane protein</topology>
    </subcellularLocation>
</comment>
<evidence type="ECO:0000256" key="4">
    <source>
        <dbReference type="ARBA" id="ARBA00022989"/>
    </source>
</evidence>
<feature type="transmembrane region" description="Helical" evidence="6">
    <location>
        <begin position="189"/>
        <end position="212"/>
    </location>
</feature>
<evidence type="ECO:0000256" key="2">
    <source>
        <dbReference type="ARBA" id="ARBA00022475"/>
    </source>
</evidence>
<feature type="transmembrane region" description="Helical" evidence="6">
    <location>
        <begin position="437"/>
        <end position="459"/>
    </location>
</feature>
<reference evidence="7" key="1">
    <citation type="submission" date="2022-11" db="EMBL/GenBank/DDBJ databases">
        <title>Genomic repertoires linked with pathogenic potency of arthritogenic Prevotella copri isolated from the gut of rheumatoid arthritis patients.</title>
        <authorList>
            <person name="Nii T."/>
            <person name="Maeda Y."/>
            <person name="Motooka D."/>
            <person name="Naito M."/>
            <person name="Matsumoto Y."/>
            <person name="Ogawa T."/>
            <person name="Oguro-Igashira E."/>
            <person name="Kishikawa T."/>
            <person name="Yamashita M."/>
            <person name="Koizumi S."/>
            <person name="Kurakawa T."/>
            <person name="Okumura R."/>
            <person name="Kayama H."/>
            <person name="Murakami M."/>
            <person name="Sakaguchi T."/>
            <person name="Das B."/>
            <person name="Nakamura S."/>
            <person name="Okada Y."/>
            <person name="Kumanogoh A."/>
            <person name="Takeda K."/>
        </authorList>
    </citation>
    <scope>NUCLEOTIDE SEQUENCE</scope>
    <source>
        <strain evidence="7">F3-75</strain>
    </source>
</reference>
<keyword evidence="5 6" id="KW-0472">Membrane</keyword>
<evidence type="ECO:0000313" key="8">
    <source>
        <dbReference type="Proteomes" id="UP001209344"/>
    </source>
</evidence>
<feature type="transmembrane region" description="Helical" evidence="6">
    <location>
        <begin position="465"/>
        <end position="489"/>
    </location>
</feature>
<comment type="caution">
    <text evidence="7">The sequence shown here is derived from an EMBL/GenBank/DDBJ whole genome shotgun (WGS) entry which is preliminary data.</text>
</comment>
<gene>
    <name evidence="7" type="ORF">ONT16_16685</name>
</gene>
<feature type="transmembrane region" description="Helical" evidence="6">
    <location>
        <begin position="159"/>
        <end position="183"/>
    </location>
</feature>
<feature type="transmembrane region" description="Helical" evidence="6">
    <location>
        <begin position="12"/>
        <end position="31"/>
    </location>
</feature>
<dbReference type="RefSeq" id="WP_264967223.1">
    <property type="nucleotide sequence ID" value="NZ_JAPDVK010000006.1"/>
</dbReference>
<feature type="transmembrane region" description="Helical" evidence="6">
    <location>
        <begin position="91"/>
        <end position="114"/>
    </location>
</feature>
<accession>A0AAP3F990</accession>
<evidence type="ECO:0000256" key="5">
    <source>
        <dbReference type="ARBA" id="ARBA00023136"/>
    </source>
</evidence>
<evidence type="ECO:0008006" key="9">
    <source>
        <dbReference type="Google" id="ProtNLM"/>
    </source>
</evidence>